<reference evidence="3" key="1">
    <citation type="submission" date="2016-04" db="EMBL/GenBank/DDBJ databases">
        <title>Cephalotus genome sequencing.</title>
        <authorList>
            <person name="Fukushima K."/>
            <person name="Hasebe M."/>
            <person name="Fang X."/>
        </authorList>
    </citation>
    <scope>NUCLEOTIDE SEQUENCE [LARGE SCALE GENOMIC DNA]</scope>
    <source>
        <strain evidence="3">cv. St1</strain>
    </source>
</reference>
<evidence type="ECO:0000313" key="2">
    <source>
        <dbReference type="EMBL" id="GAV80024.1"/>
    </source>
</evidence>
<gene>
    <name evidence="2" type="ORF">CFOL_v3_23486</name>
</gene>
<feature type="compositionally biased region" description="Basic and acidic residues" evidence="1">
    <location>
        <begin position="1"/>
        <end position="18"/>
    </location>
</feature>
<dbReference type="OrthoDB" id="1934635at2759"/>
<keyword evidence="3" id="KW-1185">Reference proteome</keyword>
<dbReference type="InParanoid" id="A0A1Q3CIC9"/>
<accession>A0A1Q3CIC9</accession>
<sequence>MRRRSKADDNDRGLHLDVPDFEGTKNPNDFVDWLNSMERLFEYKGYTDEKQFKVAILKLKNYASLLWENIRRQRERERDGKERIKTWVKLKNCSIGGSCQIPTNKTYFYNLIP</sequence>
<organism evidence="2 3">
    <name type="scientific">Cephalotus follicularis</name>
    <name type="common">Albany pitcher plant</name>
    <dbReference type="NCBI Taxonomy" id="3775"/>
    <lineage>
        <taxon>Eukaryota</taxon>
        <taxon>Viridiplantae</taxon>
        <taxon>Streptophyta</taxon>
        <taxon>Embryophyta</taxon>
        <taxon>Tracheophyta</taxon>
        <taxon>Spermatophyta</taxon>
        <taxon>Magnoliopsida</taxon>
        <taxon>eudicotyledons</taxon>
        <taxon>Gunneridae</taxon>
        <taxon>Pentapetalae</taxon>
        <taxon>rosids</taxon>
        <taxon>fabids</taxon>
        <taxon>Oxalidales</taxon>
        <taxon>Cephalotaceae</taxon>
        <taxon>Cephalotus</taxon>
    </lineage>
</organism>
<comment type="caution">
    <text evidence="2">The sequence shown here is derived from an EMBL/GenBank/DDBJ whole genome shotgun (WGS) entry which is preliminary data.</text>
</comment>
<name>A0A1Q3CIC9_CEPFO</name>
<proteinExistence type="predicted"/>
<evidence type="ECO:0000313" key="3">
    <source>
        <dbReference type="Proteomes" id="UP000187406"/>
    </source>
</evidence>
<feature type="region of interest" description="Disordered" evidence="1">
    <location>
        <begin position="1"/>
        <end position="20"/>
    </location>
</feature>
<protein>
    <submittedName>
        <fullName evidence="2">Uncharacterized protein</fullName>
    </submittedName>
</protein>
<dbReference type="EMBL" id="BDDD01002098">
    <property type="protein sequence ID" value="GAV80024.1"/>
    <property type="molecule type" value="Genomic_DNA"/>
</dbReference>
<evidence type="ECO:0000256" key="1">
    <source>
        <dbReference type="SAM" id="MobiDB-lite"/>
    </source>
</evidence>
<dbReference type="AlphaFoldDB" id="A0A1Q3CIC9"/>
<dbReference type="Proteomes" id="UP000187406">
    <property type="component" value="Unassembled WGS sequence"/>
</dbReference>